<gene>
    <name evidence="1" type="ORF">HID58_046494</name>
</gene>
<organism evidence="1 2">
    <name type="scientific">Brassica napus</name>
    <name type="common">Rape</name>
    <dbReference type="NCBI Taxonomy" id="3708"/>
    <lineage>
        <taxon>Eukaryota</taxon>
        <taxon>Viridiplantae</taxon>
        <taxon>Streptophyta</taxon>
        <taxon>Embryophyta</taxon>
        <taxon>Tracheophyta</taxon>
        <taxon>Spermatophyta</taxon>
        <taxon>Magnoliopsida</taxon>
        <taxon>eudicotyledons</taxon>
        <taxon>Gunneridae</taxon>
        <taxon>Pentapetalae</taxon>
        <taxon>rosids</taxon>
        <taxon>malvids</taxon>
        <taxon>Brassicales</taxon>
        <taxon>Brassicaceae</taxon>
        <taxon>Brassiceae</taxon>
        <taxon>Brassica</taxon>
    </lineage>
</organism>
<evidence type="ECO:0000313" key="2">
    <source>
        <dbReference type="Proteomes" id="UP000824890"/>
    </source>
</evidence>
<keyword evidence="2" id="KW-1185">Reference proteome</keyword>
<comment type="caution">
    <text evidence="1">The sequence shown here is derived from an EMBL/GenBank/DDBJ whole genome shotgun (WGS) entry which is preliminary data.</text>
</comment>
<name>A0ABQ8AWL8_BRANA</name>
<dbReference type="EMBL" id="JAGKQM010000012">
    <property type="protein sequence ID" value="KAH0896926.1"/>
    <property type="molecule type" value="Genomic_DNA"/>
</dbReference>
<protein>
    <submittedName>
        <fullName evidence="1">Uncharacterized protein</fullName>
    </submittedName>
</protein>
<proteinExistence type="predicted"/>
<dbReference type="Proteomes" id="UP000824890">
    <property type="component" value="Unassembled WGS sequence"/>
</dbReference>
<evidence type="ECO:0000313" key="1">
    <source>
        <dbReference type="EMBL" id="KAH0896926.1"/>
    </source>
</evidence>
<reference evidence="1 2" key="1">
    <citation type="submission" date="2021-05" db="EMBL/GenBank/DDBJ databases">
        <title>Genome Assembly of Synthetic Allotetraploid Brassica napus Reveals Homoeologous Exchanges between Subgenomes.</title>
        <authorList>
            <person name="Davis J.T."/>
        </authorList>
    </citation>
    <scope>NUCLEOTIDE SEQUENCE [LARGE SCALE GENOMIC DNA]</scope>
    <source>
        <strain evidence="2">cv. Da-Ae</strain>
        <tissue evidence="1">Seedling</tissue>
    </source>
</reference>
<accession>A0ABQ8AWL8</accession>
<sequence length="38" mass="4438">MLNPQLESQLFPTLMKEGYVQAYMRATTLPSHICFHLQ</sequence>